<accession>A0A919JCG5</accession>
<dbReference type="Proteomes" id="UP000647172">
    <property type="component" value="Unassembled WGS sequence"/>
</dbReference>
<reference evidence="2" key="1">
    <citation type="submission" date="2021-01" db="EMBL/GenBank/DDBJ databases">
        <title>Whole genome shotgun sequence of Actinoplanes nipponensis NBRC 14063.</title>
        <authorList>
            <person name="Komaki H."/>
            <person name="Tamura T."/>
        </authorList>
    </citation>
    <scope>NUCLEOTIDE SEQUENCE</scope>
    <source>
        <strain evidence="2">NBRC 14063</strain>
    </source>
</reference>
<feature type="compositionally biased region" description="Low complexity" evidence="1">
    <location>
        <begin position="211"/>
        <end position="225"/>
    </location>
</feature>
<gene>
    <name evidence="2" type="ORF">Ani05nite_19830</name>
</gene>
<name>A0A919JCG5_9ACTN</name>
<dbReference type="EMBL" id="BOMQ01000025">
    <property type="protein sequence ID" value="GIE48449.1"/>
    <property type="molecule type" value="Genomic_DNA"/>
</dbReference>
<dbReference type="RefSeq" id="WP_203767018.1">
    <property type="nucleotide sequence ID" value="NZ_BAAAYJ010000096.1"/>
</dbReference>
<keyword evidence="3" id="KW-1185">Reference proteome</keyword>
<feature type="region of interest" description="Disordered" evidence="1">
    <location>
        <begin position="211"/>
        <end position="234"/>
    </location>
</feature>
<comment type="caution">
    <text evidence="2">The sequence shown here is derived from an EMBL/GenBank/DDBJ whole genome shotgun (WGS) entry which is preliminary data.</text>
</comment>
<dbReference type="AlphaFoldDB" id="A0A919JCG5"/>
<proteinExistence type="predicted"/>
<sequence>MIIAVDLPAPGLLWTRWVTLAAALSALGHRDVWSVDDAGAHHDDGGGNWSHLTLVADGRAVLYGCDHEYSDTTAADPPLDLLDGAPDWLPWDDLLEHAATDQLGYVLWHDGTGWRRVDYPGGEQDGLAQTAGAVLDAEATVAELVDFVFEWGEHDVDTPGERASVRAAAGELLAAGARGDIDGAALTALLGRLTGPAPDAAAGRAVAARGGLTPGAAAPRTAAGRRPQRRRVRKLSDHEHDRLIWAAMHAEPERARPEPVPTGELGALVTWLRGRAPGGDGRCCLRVYADASSLAAQPGELAPADRPGEGRFGAFGELSDLVRRLRAAEAGGEPGRWLFLRVDTTADAVTVERRYDSWPPWWQDNGISGPWRGNLRSEVEARGPGWRPSWAALLDPEVAYRSAE</sequence>
<evidence type="ECO:0000313" key="3">
    <source>
        <dbReference type="Proteomes" id="UP000647172"/>
    </source>
</evidence>
<organism evidence="2 3">
    <name type="scientific">Actinoplanes nipponensis</name>
    <dbReference type="NCBI Taxonomy" id="135950"/>
    <lineage>
        <taxon>Bacteria</taxon>
        <taxon>Bacillati</taxon>
        <taxon>Actinomycetota</taxon>
        <taxon>Actinomycetes</taxon>
        <taxon>Micromonosporales</taxon>
        <taxon>Micromonosporaceae</taxon>
        <taxon>Actinoplanes</taxon>
    </lineage>
</organism>
<protein>
    <submittedName>
        <fullName evidence="2">Uncharacterized protein</fullName>
    </submittedName>
</protein>
<evidence type="ECO:0000256" key="1">
    <source>
        <dbReference type="SAM" id="MobiDB-lite"/>
    </source>
</evidence>
<evidence type="ECO:0000313" key="2">
    <source>
        <dbReference type="EMBL" id="GIE48449.1"/>
    </source>
</evidence>